<proteinExistence type="predicted"/>
<keyword evidence="2" id="KW-0732">Signal</keyword>
<evidence type="ECO:0000313" key="4">
    <source>
        <dbReference type="Proteomes" id="UP001266305"/>
    </source>
</evidence>
<sequence length="149" mass="14857">MLGAWWGGVFGLLLPSRSAGGEGSPGAPRQAGQACPGRPQDPGWTAATSNLPPCRASSVADRGPDVAAWAAKPGGLLGSGGAEVGATSHSSARSLVAAERQGPNAPSLLEQPSSRIPAPARRCLGAASWASGWLVCPGACLRLCLVHSV</sequence>
<feature type="region of interest" description="Disordered" evidence="1">
    <location>
        <begin position="80"/>
        <end position="113"/>
    </location>
</feature>
<feature type="signal peptide" evidence="2">
    <location>
        <begin position="1"/>
        <end position="21"/>
    </location>
</feature>
<organism evidence="3 4">
    <name type="scientific">Saguinus oedipus</name>
    <name type="common">Cotton-top tamarin</name>
    <name type="synonym">Oedipomidas oedipus</name>
    <dbReference type="NCBI Taxonomy" id="9490"/>
    <lineage>
        <taxon>Eukaryota</taxon>
        <taxon>Metazoa</taxon>
        <taxon>Chordata</taxon>
        <taxon>Craniata</taxon>
        <taxon>Vertebrata</taxon>
        <taxon>Euteleostomi</taxon>
        <taxon>Mammalia</taxon>
        <taxon>Eutheria</taxon>
        <taxon>Euarchontoglires</taxon>
        <taxon>Primates</taxon>
        <taxon>Haplorrhini</taxon>
        <taxon>Platyrrhini</taxon>
        <taxon>Cebidae</taxon>
        <taxon>Callitrichinae</taxon>
        <taxon>Saguinus</taxon>
    </lineage>
</organism>
<evidence type="ECO:0000256" key="1">
    <source>
        <dbReference type="SAM" id="MobiDB-lite"/>
    </source>
</evidence>
<name>A0ABQ9UZJ3_SAGOE</name>
<feature type="chain" id="PRO_5046654570" evidence="2">
    <location>
        <begin position="22"/>
        <end position="149"/>
    </location>
</feature>
<evidence type="ECO:0000256" key="2">
    <source>
        <dbReference type="SAM" id="SignalP"/>
    </source>
</evidence>
<comment type="caution">
    <text evidence="3">The sequence shown here is derived from an EMBL/GenBank/DDBJ whole genome shotgun (WGS) entry which is preliminary data.</text>
</comment>
<keyword evidence="4" id="KW-1185">Reference proteome</keyword>
<feature type="region of interest" description="Disordered" evidence="1">
    <location>
        <begin position="19"/>
        <end position="60"/>
    </location>
</feature>
<dbReference type="EMBL" id="JASSZA010000009">
    <property type="protein sequence ID" value="KAK2102529.1"/>
    <property type="molecule type" value="Genomic_DNA"/>
</dbReference>
<reference evidence="3 4" key="1">
    <citation type="submission" date="2023-05" db="EMBL/GenBank/DDBJ databases">
        <title>B98-5 Cell Line De Novo Hybrid Assembly: An Optical Mapping Approach.</title>
        <authorList>
            <person name="Kananen K."/>
            <person name="Auerbach J.A."/>
            <person name="Kautto E."/>
            <person name="Blachly J.S."/>
        </authorList>
    </citation>
    <scope>NUCLEOTIDE SEQUENCE [LARGE SCALE GENOMIC DNA]</scope>
    <source>
        <strain evidence="3">B95-8</strain>
        <tissue evidence="3">Cell line</tissue>
    </source>
</reference>
<protein>
    <submittedName>
        <fullName evidence="3">Uncharacterized protein</fullName>
    </submittedName>
</protein>
<evidence type="ECO:0000313" key="3">
    <source>
        <dbReference type="EMBL" id="KAK2102529.1"/>
    </source>
</evidence>
<accession>A0ABQ9UZJ3</accession>
<gene>
    <name evidence="3" type="ORF">P7K49_020196</name>
</gene>
<dbReference type="Proteomes" id="UP001266305">
    <property type="component" value="Unassembled WGS sequence"/>
</dbReference>